<dbReference type="Gene3D" id="3.40.630.30">
    <property type="match status" value="1"/>
</dbReference>
<proteinExistence type="predicted"/>
<evidence type="ECO:0000259" key="1">
    <source>
        <dbReference type="Pfam" id="PF00583"/>
    </source>
</evidence>
<dbReference type="RefSeq" id="WP_002388442.1">
    <property type="nucleotide sequence ID" value="NZ_CP042216.2"/>
</dbReference>
<dbReference type="CDD" id="cd04301">
    <property type="entry name" value="NAT_SF"/>
    <property type="match status" value="1"/>
</dbReference>
<dbReference type="InterPro" id="IPR016181">
    <property type="entry name" value="Acyl_CoA_acyltransferase"/>
</dbReference>
<name>A0ABD7IWE9_ENTFL</name>
<evidence type="ECO:0000313" key="2">
    <source>
        <dbReference type="EMBL" id="ROX31366.1"/>
    </source>
</evidence>
<dbReference type="EMBL" id="RKMZ01000007">
    <property type="protein sequence ID" value="ROX31366.1"/>
    <property type="molecule type" value="Genomic_DNA"/>
</dbReference>
<dbReference type="Proteomes" id="UP000281488">
    <property type="component" value="Unassembled WGS sequence"/>
</dbReference>
<accession>A0ABD7IWE9</accession>
<dbReference type="SUPFAM" id="SSF55729">
    <property type="entry name" value="Acyl-CoA N-acyltransferases (Nat)"/>
    <property type="match status" value="1"/>
</dbReference>
<gene>
    <name evidence="2" type="ORF">EGW16_12170</name>
</gene>
<reference evidence="2 3" key="1">
    <citation type="submission" date="2018-10" db="EMBL/GenBank/DDBJ databases">
        <title>Genotypes and phenotypes of Enterococci isolated from broiler chickens.</title>
        <authorList>
            <person name="Muhammad A.R."/>
            <person name="Diarra M.S."/>
        </authorList>
    </citation>
    <scope>NUCLEOTIDE SEQUENCE [LARGE SCALE GENOMIC DNA]</scope>
    <source>
        <strain evidence="2 3">LIT2 A36'</strain>
    </source>
</reference>
<feature type="domain" description="N-acetyltransferase" evidence="1">
    <location>
        <begin position="81"/>
        <end position="128"/>
    </location>
</feature>
<dbReference type="AlphaFoldDB" id="A0ABD7IWE9"/>
<dbReference type="Pfam" id="PF00583">
    <property type="entry name" value="Acetyltransf_1"/>
    <property type="match status" value="1"/>
</dbReference>
<sequence length="156" mass="18241">MLTKEIIENFGFPESLKGMDLVYCFDDELGDEEIMGRECHCKKTSVKFFLYNPKNRDTVFTMDFYLKECHKKSLFNPIQIDEPIAYLQHIGTNTSYRGRGIASYYVEKLVEFCENNGRKFLLLDIAPSEKNQGLDAIQLEKFYKSKETDKVKICFV</sequence>
<protein>
    <submittedName>
        <fullName evidence="2">GNAT family N-acetyltransferase</fullName>
    </submittedName>
</protein>
<evidence type="ECO:0000313" key="3">
    <source>
        <dbReference type="Proteomes" id="UP000281488"/>
    </source>
</evidence>
<dbReference type="InterPro" id="IPR000182">
    <property type="entry name" value="GNAT_dom"/>
</dbReference>
<organism evidence="2 3">
    <name type="scientific">Enterococcus faecalis</name>
    <name type="common">Streptococcus faecalis</name>
    <dbReference type="NCBI Taxonomy" id="1351"/>
    <lineage>
        <taxon>Bacteria</taxon>
        <taxon>Bacillati</taxon>
        <taxon>Bacillota</taxon>
        <taxon>Bacilli</taxon>
        <taxon>Lactobacillales</taxon>
        <taxon>Enterococcaceae</taxon>
        <taxon>Enterococcus</taxon>
    </lineage>
</organism>
<comment type="caution">
    <text evidence="2">The sequence shown here is derived from an EMBL/GenBank/DDBJ whole genome shotgun (WGS) entry which is preliminary data.</text>
</comment>